<evidence type="ECO:0000313" key="5">
    <source>
        <dbReference type="Proteomes" id="UP000603708"/>
    </source>
</evidence>
<dbReference type="GO" id="GO:0031640">
    <property type="term" value="P:killing of cells of another organism"/>
    <property type="evidence" value="ECO:0007669"/>
    <property type="project" value="UniProtKB-KW"/>
</dbReference>
<dbReference type="SUPFAM" id="SSF53955">
    <property type="entry name" value="Lysozyme-like"/>
    <property type="match status" value="1"/>
</dbReference>
<dbReference type="InterPro" id="IPR036366">
    <property type="entry name" value="PGBDSf"/>
</dbReference>
<keyword evidence="1" id="KW-0929">Antimicrobial</keyword>
<proteinExistence type="predicted"/>
<dbReference type="SUPFAM" id="SSF47090">
    <property type="entry name" value="PGBD-like"/>
    <property type="match status" value="1"/>
</dbReference>
<protein>
    <recommendedName>
        <fullName evidence="3">Peptidoglycan binding-like domain-containing protein</fullName>
    </recommendedName>
</protein>
<organism evidence="4 5">
    <name type="scientific">Streptomyces sulfonofaciens</name>
    <dbReference type="NCBI Taxonomy" id="68272"/>
    <lineage>
        <taxon>Bacteria</taxon>
        <taxon>Bacillati</taxon>
        <taxon>Actinomycetota</taxon>
        <taxon>Actinomycetes</taxon>
        <taxon>Kitasatosporales</taxon>
        <taxon>Streptomycetaceae</taxon>
        <taxon>Streptomyces</taxon>
    </lineage>
</organism>
<accession>A0A919GBQ1</accession>
<evidence type="ECO:0000256" key="1">
    <source>
        <dbReference type="ARBA" id="ARBA00022529"/>
    </source>
</evidence>
<reference evidence="4" key="2">
    <citation type="submission" date="2020-09" db="EMBL/GenBank/DDBJ databases">
        <authorList>
            <person name="Sun Q."/>
            <person name="Ohkuma M."/>
        </authorList>
    </citation>
    <scope>NUCLEOTIDE SEQUENCE</scope>
    <source>
        <strain evidence="4">JCM 5069</strain>
    </source>
</reference>
<dbReference type="GO" id="GO:0003796">
    <property type="term" value="F:lysozyme activity"/>
    <property type="evidence" value="ECO:0007669"/>
    <property type="project" value="InterPro"/>
</dbReference>
<dbReference type="InterPro" id="IPR023346">
    <property type="entry name" value="Lysozyme-like_dom_sf"/>
</dbReference>
<sequence length="309" mass="33419">MHQSVRDGFLPFSQPLEGRTDFMYLDVKSLVSTGVGNLLDADDPAAFGSNPTPLADIFTLDWFDKDTLAPASREEVEAEYRTVKFSGTALAPLDAKRALTRLRAPREAIDGLVVRKLDSFEGTLRGREQYAGYDGWPADGQLGLLSMAWALGPLFTFPKFQAAAAAGDWATMARECRMTEAGNPGVVPRNIRNALLFTLAGWKTTLPEGDPSALVFDPGRKLDENMRSGNHPVPLTLVIGVQTALEFLGFDPHGLDGVVGPGTRAALTSFQDSEGLTRTAAVTGIDDIPQETIDALATRLDEQVIPRFP</sequence>
<dbReference type="GO" id="GO:0042742">
    <property type="term" value="P:defense response to bacterium"/>
    <property type="evidence" value="ECO:0007669"/>
    <property type="project" value="UniProtKB-KW"/>
</dbReference>
<evidence type="ECO:0000256" key="2">
    <source>
        <dbReference type="ARBA" id="ARBA00022638"/>
    </source>
</evidence>
<gene>
    <name evidence="4" type="ORF">GCM10018793_37490</name>
</gene>
<keyword evidence="5" id="KW-1185">Reference proteome</keyword>
<dbReference type="InterPro" id="IPR036365">
    <property type="entry name" value="PGBD-like_sf"/>
</dbReference>
<dbReference type="Pfam" id="PF01471">
    <property type="entry name" value="PG_binding_1"/>
    <property type="match status" value="1"/>
</dbReference>
<dbReference type="RefSeq" id="WP_189933463.1">
    <property type="nucleotide sequence ID" value="NZ_BNCD01000010.1"/>
</dbReference>
<dbReference type="Gene3D" id="1.10.530.40">
    <property type="match status" value="1"/>
</dbReference>
<evidence type="ECO:0000313" key="4">
    <source>
        <dbReference type="EMBL" id="GHH80999.1"/>
    </source>
</evidence>
<name>A0A919GBQ1_9ACTN</name>
<dbReference type="InterPro" id="IPR023347">
    <property type="entry name" value="Lysozyme_dom_sf"/>
</dbReference>
<dbReference type="Gene3D" id="1.10.101.10">
    <property type="entry name" value="PGBD-like superfamily/PGBD"/>
    <property type="match status" value="1"/>
</dbReference>
<dbReference type="AlphaFoldDB" id="A0A919GBQ1"/>
<dbReference type="EMBL" id="BNCD01000010">
    <property type="protein sequence ID" value="GHH80999.1"/>
    <property type="molecule type" value="Genomic_DNA"/>
</dbReference>
<dbReference type="Proteomes" id="UP000603708">
    <property type="component" value="Unassembled WGS sequence"/>
</dbReference>
<dbReference type="InterPro" id="IPR002477">
    <property type="entry name" value="Peptidoglycan-bd-like"/>
</dbReference>
<evidence type="ECO:0000259" key="3">
    <source>
        <dbReference type="Pfam" id="PF01471"/>
    </source>
</evidence>
<keyword evidence="2" id="KW-0081">Bacteriolytic enzyme</keyword>
<feature type="domain" description="Peptidoglycan binding-like" evidence="3">
    <location>
        <begin position="238"/>
        <end position="279"/>
    </location>
</feature>
<comment type="caution">
    <text evidence="4">The sequence shown here is derived from an EMBL/GenBank/DDBJ whole genome shotgun (WGS) entry which is preliminary data.</text>
</comment>
<reference evidence="4" key="1">
    <citation type="journal article" date="2014" name="Int. J. Syst. Evol. Microbiol.">
        <title>Complete genome sequence of Corynebacterium casei LMG S-19264T (=DSM 44701T), isolated from a smear-ripened cheese.</title>
        <authorList>
            <consortium name="US DOE Joint Genome Institute (JGI-PGF)"/>
            <person name="Walter F."/>
            <person name="Albersmeier A."/>
            <person name="Kalinowski J."/>
            <person name="Ruckert C."/>
        </authorList>
    </citation>
    <scope>NUCLEOTIDE SEQUENCE</scope>
    <source>
        <strain evidence="4">JCM 5069</strain>
    </source>
</reference>